<dbReference type="Bgee" id="WBGene00012300">
    <property type="expression patterns" value="Expressed in embryo and 3 other cell types or tissues"/>
</dbReference>
<dbReference type="STRING" id="6239.W06D11.2.1"/>
<organism evidence="1 2">
    <name type="scientific">Caenorhabditis elegans</name>
    <dbReference type="NCBI Taxonomy" id="6239"/>
    <lineage>
        <taxon>Eukaryota</taxon>
        <taxon>Metazoa</taxon>
        <taxon>Ecdysozoa</taxon>
        <taxon>Nematoda</taxon>
        <taxon>Chromadorea</taxon>
        <taxon>Rhabditida</taxon>
        <taxon>Rhabditina</taxon>
        <taxon>Rhabditomorpha</taxon>
        <taxon>Rhabditoidea</taxon>
        <taxon>Rhabditidae</taxon>
        <taxon>Peloderinae</taxon>
        <taxon>Caenorhabditis</taxon>
    </lineage>
</organism>
<dbReference type="KEGG" id="cel:CELE_W06D11.2"/>
<dbReference type="UCSC" id="W06D11.2">
    <property type="organism name" value="c. elegans"/>
</dbReference>
<name>Q23197_CAEEL</name>
<dbReference type="GeneID" id="181389"/>
<dbReference type="SMR" id="Q23197"/>
<proteinExistence type="predicted"/>
<evidence type="ECO:0000313" key="1">
    <source>
        <dbReference type="EMBL" id="CAA93535.1"/>
    </source>
</evidence>
<accession>Q23197</accession>
<dbReference type="OMA" id="WEAEMCK"/>
<dbReference type="eggNOG" id="ENOG502TJAY">
    <property type="taxonomic scope" value="Eukaryota"/>
</dbReference>
<dbReference type="EMBL" id="BX284606">
    <property type="protein sequence ID" value="CAA93535.1"/>
    <property type="molecule type" value="Genomic_DNA"/>
</dbReference>
<dbReference type="OrthoDB" id="5789810at2759"/>
<dbReference type="AGR" id="WB:WBGene00012300"/>
<dbReference type="FunCoup" id="Q23197">
    <property type="interactions" value="842"/>
</dbReference>
<evidence type="ECO:0000313" key="2">
    <source>
        <dbReference type="Proteomes" id="UP000001940"/>
    </source>
</evidence>
<dbReference type="AlphaFoldDB" id="Q23197"/>
<protein>
    <submittedName>
        <fullName evidence="1">RNase H domain-containing protein</fullName>
    </submittedName>
</protein>
<keyword evidence="2" id="KW-1185">Reference proteome</keyword>
<evidence type="ECO:0000313" key="3">
    <source>
        <dbReference type="WormBase" id="W06D11.2"/>
    </source>
</evidence>
<dbReference type="WormBase" id="W06D11.2">
    <property type="protein sequence ID" value="CE06553"/>
    <property type="gene ID" value="WBGene00012300"/>
</dbReference>
<gene>
    <name evidence="1" type="ORF">CELE_W06D11.2</name>
    <name evidence="1 3" type="ORF">W06D11.2</name>
</gene>
<dbReference type="HOGENOM" id="CLU_160208_0_0_1"/>
<reference evidence="1 2" key="1">
    <citation type="journal article" date="1998" name="Science">
        <title>Genome sequence of the nematode C. elegans: a platform for investigating biology.</title>
        <authorList>
            <consortium name="The C. elegans sequencing consortium"/>
            <person name="Sulson J.E."/>
            <person name="Waterston R."/>
        </authorList>
    </citation>
    <scope>NUCLEOTIDE SEQUENCE [LARGE SCALE GENOMIC DNA]</scope>
    <source>
        <strain evidence="1 2">Bristol N2</strain>
    </source>
</reference>
<sequence>MFAVPANPVPRTLLTDEEVRHLYGKQRCLNKLFDNPRVAHPAIHQTVVFIFDSLSSIIALNKLPHTKENRQQVECGFKSMQYLEDLIIRIVVRGEDPAVIHEGHLRHWEAEMCKLSSPI</sequence>
<dbReference type="CTD" id="181389"/>
<dbReference type="RefSeq" id="NP_510053.1">
    <property type="nucleotide sequence ID" value="NM_077652.3"/>
</dbReference>
<dbReference type="Proteomes" id="UP000001940">
    <property type="component" value="Chromosome X"/>
</dbReference>
<dbReference type="PIR" id="T26223">
    <property type="entry name" value="T26223"/>
</dbReference>
<dbReference type="InParanoid" id="Q23197"/>
<dbReference type="PaxDb" id="6239-W06D11.2"/>